<gene>
    <name evidence="11" type="ORF">E3C22_12640</name>
</gene>
<dbReference type="GO" id="GO:0020037">
    <property type="term" value="F:heme binding"/>
    <property type="evidence" value="ECO:0007669"/>
    <property type="project" value="InterPro"/>
</dbReference>
<dbReference type="InterPro" id="IPR052516">
    <property type="entry name" value="N-heterocyclic_Hydroxylase"/>
</dbReference>
<evidence type="ECO:0000256" key="4">
    <source>
        <dbReference type="ARBA" id="ARBA00022660"/>
    </source>
</evidence>
<dbReference type="InterPro" id="IPR009056">
    <property type="entry name" value="Cyt_c-like_dom"/>
</dbReference>
<evidence type="ECO:0000256" key="7">
    <source>
        <dbReference type="ARBA" id="ARBA00023004"/>
    </source>
</evidence>
<dbReference type="PANTHER" id="PTHR47495:SF1">
    <property type="entry name" value="BLL3820 PROTEIN"/>
    <property type="match status" value="1"/>
</dbReference>
<name>A0A4Y8RK02_9HYPH</name>
<feature type="domain" description="Cytochrome c" evidence="10">
    <location>
        <begin position="815"/>
        <end position="918"/>
    </location>
</feature>
<accession>A0A4Y8RK02</accession>
<feature type="domain" description="Cytochrome c" evidence="10">
    <location>
        <begin position="1095"/>
        <end position="1183"/>
    </location>
</feature>
<evidence type="ECO:0000256" key="1">
    <source>
        <dbReference type="ARBA" id="ARBA00001926"/>
    </source>
</evidence>
<comment type="cofactor">
    <cofactor evidence="1">
        <name>heme c</name>
        <dbReference type="ChEBI" id="CHEBI:61717"/>
    </cofactor>
</comment>
<dbReference type="InterPro" id="IPR000674">
    <property type="entry name" value="Ald_Oxase/Xan_DH_a/b"/>
</dbReference>
<evidence type="ECO:0000256" key="2">
    <source>
        <dbReference type="ARBA" id="ARBA00022448"/>
    </source>
</evidence>
<evidence type="ECO:0000256" key="5">
    <source>
        <dbReference type="ARBA" id="ARBA00022723"/>
    </source>
</evidence>
<dbReference type="Pfam" id="PF13442">
    <property type="entry name" value="Cytochrome_CBB3"/>
    <property type="match status" value="1"/>
</dbReference>
<dbReference type="AlphaFoldDB" id="A0A4Y8RK02"/>
<dbReference type="Gene3D" id="1.10.760.10">
    <property type="entry name" value="Cytochrome c-like domain"/>
    <property type="match status" value="3"/>
</dbReference>
<dbReference type="GO" id="GO:0005506">
    <property type="term" value="F:iron ion binding"/>
    <property type="evidence" value="ECO:0007669"/>
    <property type="project" value="InterPro"/>
</dbReference>
<keyword evidence="7 8" id="KW-0408">Iron</keyword>
<dbReference type="InterPro" id="IPR037165">
    <property type="entry name" value="AldOxase/xan_DH_Mopterin-bd_sf"/>
</dbReference>
<sequence>MRDAQGDRRLGPAGGRADGRGCFPGQRGIRVSLDYGRITVFRDAAGGREVFLTFDTFGVAVGFNGHVDLGTGIETALSQIVAEELDLPLDRVRMILGDTSRTPNQGPTIASETIQITAVPLRHAGAQIRRELMIRGARRLNAPVREVSLESGEVRWDEAKVAYESLIAGEDIALRLDLEAPVKPAKDYKVVGRSTARVDLPAKVTGSHPYIHDVFVEAMVHGHVIRPPYHGRDSGAFIGHSLVSFDEAAVRQMPGFIAVVRRGDFLGVVASRADQAQAIAKSLPVEWLMPPALPDMASLADTIRDQPSTPRICDATGDFARAIDDCDTRLRRSYVWPYHMHGSIGPSCAIADWNGGEPIVWSGSQNPHMLRADLANLMQLAEERIDVRRYQAAGCYGRNCADDVCGDALILSEAVGRPVRVQLTRSQEHLWEPKGAAQVMDVEGGLKGGAFHAYRIDSWYPSNRGPNLALLLTGRITPEPRPSDMGDRTIIPPYRIPHKRVTVHDMAPIVRAAWMRGVSALPNTFAHECFVDELAAEAGEDPVSFRLAHIDDPRTAHLIRESAEKGSWQPRTGPRRRREGRMAYGQGFAFATYVHGAFPGVAAAASAWVCDVAVDMETGEVKLTRVFVGQDQGLVINPDGVRHQIHGNVNQTAGRVLKEDLSFDEIAVTPQSWATYPLQTFPETPEIETMLVERSGDPALGVGESAAVPAAAAIANAIFDATGVRMREAPFTPERMRAALGITGDALPAAIAGPARKEGWRERLFGPRDGRRIGAKGVGLAALLGGSLTAAAMALPIHRAIAPTNAPQASNFSPELLARGREVFAAGNCATCHTVPGGAANAGGLAVETPFGTIYSSNITPDKDTGLGSWSYTAFDRAMRRGISRDGSNLYPAFPYTSFAKMSGDDMFALYAFLQTLEPVRQETPPAEMAVPFNLRPLNAAWNALHLETGPLAPYESRSEAWNRGRYLVEATGHCSACHSPRNALGAERAGADALSGAPVKGWYAPPIAGAAAASFGWSEAGFYDYLRTGIAGDIAAASGPMAEVVDNLKELPDADIRAMAVYLASLSEGGAEGQASPTTVDAAAVAAKATGLAALPDATQRLFDSACGACHEPALGNLATAARVPLSRSPAVRSSDAEALRTVIRNGIEAPLSLKTRDMPGFAGELSDKQIDDLAAYVRARYASNPS</sequence>
<dbReference type="Pfam" id="PF00034">
    <property type="entry name" value="Cytochrom_C"/>
    <property type="match status" value="2"/>
</dbReference>
<evidence type="ECO:0000313" key="12">
    <source>
        <dbReference type="Proteomes" id="UP000298179"/>
    </source>
</evidence>
<keyword evidence="3 8" id="KW-0349">Heme</keyword>
<dbReference type="SMART" id="SM01008">
    <property type="entry name" value="Ald_Xan_dh_C"/>
    <property type="match status" value="1"/>
</dbReference>
<dbReference type="GO" id="GO:0016491">
    <property type="term" value="F:oxidoreductase activity"/>
    <property type="evidence" value="ECO:0007669"/>
    <property type="project" value="InterPro"/>
</dbReference>
<dbReference type="InterPro" id="IPR036909">
    <property type="entry name" value="Cyt_c-like_dom_sf"/>
</dbReference>
<dbReference type="Gene3D" id="3.90.1170.50">
    <property type="entry name" value="Aldehyde oxidase/xanthine dehydrogenase, a/b hammerhead"/>
    <property type="match status" value="1"/>
</dbReference>
<keyword evidence="2" id="KW-0813">Transport</keyword>
<dbReference type="PANTHER" id="PTHR47495">
    <property type="entry name" value="ALDEHYDE DEHYDROGENASE"/>
    <property type="match status" value="1"/>
</dbReference>
<comment type="caution">
    <text evidence="11">The sequence shown here is derived from an EMBL/GenBank/DDBJ whole genome shotgun (WGS) entry which is preliminary data.</text>
</comment>
<evidence type="ECO:0000256" key="3">
    <source>
        <dbReference type="ARBA" id="ARBA00022617"/>
    </source>
</evidence>
<dbReference type="Pfam" id="PF02738">
    <property type="entry name" value="MoCoBD_1"/>
    <property type="match status" value="1"/>
</dbReference>
<dbReference type="EMBL" id="SOZD01000003">
    <property type="protein sequence ID" value="TFF23388.1"/>
    <property type="molecule type" value="Genomic_DNA"/>
</dbReference>
<dbReference type="Pfam" id="PF20256">
    <property type="entry name" value="MoCoBD_2"/>
    <property type="match status" value="2"/>
</dbReference>
<dbReference type="SUPFAM" id="SSF46626">
    <property type="entry name" value="Cytochrome c"/>
    <property type="match status" value="3"/>
</dbReference>
<dbReference type="Proteomes" id="UP000298179">
    <property type="component" value="Unassembled WGS sequence"/>
</dbReference>
<dbReference type="InterPro" id="IPR008168">
    <property type="entry name" value="Cyt_C_IC"/>
</dbReference>
<keyword evidence="5 8" id="KW-0479">Metal-binding</keyword>
<dbReference type="Gene3D" id="3.30.365.10">
    <property type="entry name" value="Aldehyde oxidase/xanthine dehydrogenase, molybdopterin binding domain"/>
    <property type="match status" value="4"/>
</dbReference>
<feature type="region of interest" description="Disordered" evidence="9">
    <location>
        <begin position="1"/>
        <end position="21"/>
    </location>
</feature>
<feature type="domain" description="Cytochrome c" evidence="10">
    <location>
        <begin position="960"/>
        <end position="1068"/>
    </location>
</feature>
<dbReference type="InterPro" id="IPR046867">
    <property type="entry name" value="AldOxase/xan_DH_MoCoBD2"/>
</dbReference>
<dbReference type="OrthoDB" id="9767994at2"/>
<reference evidence="11 12" key="1">
    <citation type="submission" date="2019-03" db="EMBL/GenBank/DDBJ databases">
        <title>Jiella endophytica sp. nov., a novel endophytic bacterium isolated from root of Ficus microcarpa Linn. f.</title>
        <authorList>
            <person name="Tuo L."/>
        </authorList>
    </citation>
    <scope>NUCLEOTIDE SEQUENCE [LARGE SCALE GENOMIC DNA]</scope>
    <source>
        <strain evidence="11 12">CBS5Q-3</strain>
    </source>
</reference>
<dbReference type="PROSITE" id="PS51007">
    <property type="entry name" value="CYTC"/>
    <property type="match status" value="3"/>
</dbReference>
<evidence type="ECO:0000256" key="8">
    <source>
        <dbReference type="PROSITE-ProRule" id="PRU00433"/>
    </source>
</evidence>
<evidence type="ECO:0000259" key="10">
    <source>
        <dbReference type="PROSITE" id="PS51007"/>
    </source>
</evidence>
<evidence type="ECO:0000256" key="6">
    <source>
        <dbReference type="ARBA" id="ARBA00022982"/>
    </source>
</evidence>
<protein>
    <submittedName>
        <fullName evidence="11">C-type cytochrome</fullName>
    </submittedName>
</protein>
<dbReference type="SUPFAM" id="SSF56003">
    <property type="entry name" value="Molybdenum cofactor-binding domain"/>
    <property type="match status" value="2"/>
</dbReference>
<dbReference type="InterPro" id="IPR008274">
    <property type="entry name" value="AldOxase/xan_DH_MoCoBD1"/>
</dbReference>
<keyword evidence="6" id="KW-0249">Electron transport</keyword>
<keyword evidence="12" id="KW-1185">Reference proteome</keyword>
<evidence type="ECO:0000313" key="11">
    <source>
        <dbReference type="EMBL" id="TFF23388.1"/>
    </source>
</evidence>
<dbReference type="GO" id="GO:0009055">
    <property type="term" value="F:electron transfer activity"/>
    <property type="evidence" value="ECO:0007669"/>
    <property type="project" value="InterPro"/>
</dbReference>
<proteinExistence type="predicted"/>
<evidence type="ECO:0000256" key="9">
    <source>
        <dbReference type="SAM" id="MobiDB-lite"/>
    </source>
</evidence>
<keyword evidence="4" id="KW-0679">Respiratory chain</keyword>
<dbReference type="PRINTS" id="PR00605">
    <property type="entry name" value="CYTCHROMECIC"/>
</dbReference>
<feature type="compositionally biased region" description="Basic and acidic residues" evidence="9">
    <location>
        <begin position="1"/>
        <end position="10"/>
    </location>
</feature>
<organism evidence="11 12">
    <name type="scientific">Jiella endophytica</name>
    <dbReference type="NCBI Taxonomy" id="2558362"/>
    <lineage>
        <taxon>Bacteria</taxon>
        <taxon>Pseudomonadati</taxon>
        <taxon>Pseudomonadota</taxon>
        <taxon>Alphaproteobacteria</taxon>
        <taxon>Hyphomicrobiales</taxon>
        <taxon>Aurantimonadaceae</taxon>
        <taxon>Jiella</taxon>
    </lineage>
</organism>